<gene>
    <name evidence="1" type="ORF">SAMN05216210_3361</name>
</gene>
<accession>A0A1H2HW75</accession>
<dbReference type="NCBIfam" id="TIGR02532">
    <property type="entry name" value="IV_pilin_GFxxxE"/>
    <property type="match status" value="1"/>
</dbReference>
<dbReference type="Proteomes" id="UP000243924">
    <property type="component" value="Chromosome I"/>
</dbReference>
<sequence length="194" mass="21795">MMRSRGFTLMEVLVALTLTGLLVLVLFAGFRAGIKSWQLADQHTERMEESRQFVAMLNRHMQQLQAGMVMSDDFVRLPALAGTADSLRYVAPLSLSTGNQLYLIEIVSEYQGESGVWLRYGPFTNGEHLSAIFADAEFVQVGENLRLAFAFLGEEEWQTEFASSEMLPRLIRVQLFQGQRTWPALVFGVPQGDA</sequence>
<dbReference type="Pfam" id="PF07963">
    <property type="entry name" value="N_methyl"/>
    <property type="match status" value="1"/>
</dbReference>
<dbReference type="InterPro" id="IPR012902">
    <property type="entry name" value="N_methyl_site"/>
</dbReference>
<organism evidence="1 2">
    <name type="scientific">Halopseudomonas salegens</name>
    <dbReference type="NCBI Taxonomy" id="1434072"/>
    <lineage>
        <taxon>Bacteria</taxon>
        <taxon>Pseudomonadati</taxon>
        <taxon>Pseudomonadota</taxon>
        <taxon>Gammaproteobacteria</taxon>
        <taxon>Pseudomonadales</taxon>
        <taxon>Pseudomonadaceae</taxon>
        <taxon>Halopseudomonas</taxon>
    </lineage>
</organism>
<keyword evidence="2" id="KW-1185">Reference proteome</keyword>
<dbReference type="AlphaFoldDB" id="A0A1H2HW75"/>
<dbReference type="OrthoDB" id="5568646at2"/>
<protein>
    <submittedName>
        <fullName evidence="1">Type II secretion system protein J (GspJ)</fullName>
    </submittedName>
</protein>
<proteinExistence type="predicted"/>
<dbReference type="STRING" id="1434072.SAMN05216210_3361"/>
<dbReference type="EMBL" id="LT629787">
    <property type="protein sequence ID" value="SDU36131.1"/>
    <property type="molecule type" value="Genomic_DNA"/>
</dbReference>
<reference evidence="2" key="1">
    <citation type="submission" date="2016-10" db="EMBL/GenBank/DDBJ databases">
        <authorList>
            <person name="Varghese N."/>
            <person name="Submissions S."/>
        </authorList>
    </citation>
    <scope>NUCLEOTIDE SEQUENCE [LARGE SCALE GENOMIC DNA]</scope>
    <source>
        <strain evidence="2">CECT 8338</strain>
    </source>
</reference>
<evidence type="ECO:0000313" key="1">
    <source>
        <dbReference type="EMBL" id="SDU36131.1"/>
    </source>
</evidence>
<name>A0A1H2HW75_9GAMM</name>
<evidence type="ECO:0000313" key="2">
    <source>
        <dbReference type="Proteomes" id="UP000243924"/>
    </source>
</evidence>